<comment type="caution">
    <text evidence="1">The sequence shown here is derived from an EMBL/GenBank/DDBJ whole genome shotgun (WGS) entry which is preliminary data.</text>
</comment>
<accession>A0A8J2NXC9</accession>
<dbReference type="AlphaFoldDB" id="A0A8J2NXC9"/>
<reference evidence="1" key="1">
    <citation type="submission" date="2021-06" db="EMBL/GenBank/DDBJ databases">
        <authorList>
            <person name="Hodson N. C."/>
            <person name="Mongue J. A."/>
            <person name="Jaron S. K."/>
        </authorList>
    </citation>
    <scope>NUCLEOTIDE SEQUENCE</scope>
</reference>
<dbReference type="Proteomes" id="UP000708208">
    <property type="component" value="Unassembled WGS sequence"/>
</dbReference>
<sequence>HDLRKTIEETISATPHNPVHWRLGSLSHRPGQKFGKERLQALTLVAALLPGQLVLNYGDEIRLSSDENYQQKNLDGSSAQFFREILQASVTLSQTRTGYNSSEYKTSEDKPGIFIMTRANENTFIVAANFNADHASVPLEDLTDGTDAEVVAATQNAGSVVYATITAEFFSNSNCK</sequence>
<name>A0A8J2NXC9_9HEXA</name>
<gene>
    <name evidence="1" type="ORF">AFUS01_LOCUS11411</name>
</gene>
<evidence type="ECO:0008006" key="3">
    <source>
        <dbReference type="Google" id="ProtNLM"/>
    </source>
</evidence>
<protein>
    <recommendedName>
        <fullName evidence="3">Alpha-amylase</fullName>
    </recommendedName>
</protein>
<proteinExistence type="predicted"/>
<evidence type="ECO:0000313" key="2">
    <source>
        <dbReference type="Proteomes" id="UP000708208"/>
    </source>
</evidence>
<organism evidence="1 2">
    <name type="scientific">Allacma fusca</name>
    <dbReference type="NCBI Taxonomy" id="39272"/>
    <lineage>
        <taxon>Eukaryota</taxon>
        <taxon>Metazoa</taxon>
        <taxon>Ecdysozoa</taxon>
        <taxon>Arthropoda</taxon>
        <taxon>Hexapoda</taxon>
        <taxon>Collembola</taxon>
        <taxon>Symphypleona</taxon>
        <taxon>Sminthuridae</taxon>
        <taxon>Allacma</taxon>
    </lineage>
</organism>
<keyword evidence="2" id="KW-1185">Reference proteome</keyword>
<dbReference type="EMBL" id="CAJVCH010087837">
    <property type="protein sequence ID" value="CAG7722253.1"/>
    <property type="molecule type" value="Genomic_DNA"/>
</dbReference>
<evidence type="ECO:0000313" key="1">
    <source>
        <dbReference type="EMBL" id="CAG7722253.1"/>
    </source>
</evidence>
<feature type="non-terminal residue" evidence="1">
    <location>
        <position position="176"/>
    </location>
</feature>